<evidence type="ECO:0000256" key="1">
    <source>
        <dbReference type="SAM" id="Phobius"/>
    </source>
</evidence>
<accession>A0A6N8HY68</accession>
<organism evidence="2 3">
    <name type="scientific">Caproicibacter fermentans</name>
    <dbReference type="NCBI Taxonomy" id="2576756"/>
    <lineage>
        <taxon>Bacteria</taxon>
        <taxon>Bacillati</taxon>
        <taxon>Bacillota</taxon>
        <taxon>Clostridia</taxon>
        <taxon>Eubacteriales</taxon>
        <taxon>Acutalibacteraceae</taxon>
        <taxon>Caproicibacter</taxon>
    </lineage>
</organism>
<reference evidence="2 3" key="1">
    <citation type="submission" date="2019-09" db="EMBL/GenBank/DDBJ databases">
        <title>Genome sequence of Clostridium sp. EA1.</title>
        <authorList>
            <person name="Poehlein A."/>
            <person name="Bengelsdorf F.R."/>
            <person name="Daniel R."/>
        </authorList>
    </citation>
    <scope>NUCLEOTIDE SEQUENCE [LARGE SCALE GENOMIC DNA]</scope>
    <source>
        <strain evidence="2 3">EA1</strain>
    </source>
</reference>
<keyword evidence="1" id="KW-0472">Membrane</keyword>
<dbReference type="Proteomes" id="UP000469440">
    <property type="component" value="Unassembled WGS sequence"/>
</dbReference>
<gene>
    <name evidence="2" type="ORF">CAFE_09650</name>
</gene>
<dbReference type="AlphaFoldDB" id="A0A6N8HY68"/>
<evidence type="ECO:0000313" key="3">
    <source>
        <dbReference type="Proteomes" id="UP000469440"/>
    </source>
</evidence>
<proteinExistence type="predicted"/>
<feature type="transmembrane region" description="Helical" evidence="1">
    <location>
        <begin position="210"/>
        <end position="234"/>
    </location>
</feature>
<evidence type="ECO:0000313" key="2">
    <source>
        <dbReference type="EMBL" id="MVB10283.1"/>
    </source>
</evidence>
<dbReference type="RefSeq" id="WP_156989971.1">
    <property type="nucleotide sequence ID" value="NZ_VWXL01000024.1"/>
</dbReference>
<feature type="transmembrane region" description="Helical" evidence="1">
    <location>
        <begin position="254"/>
        <end position="271"/>
    </location>
</feature>
<name>A0A6N8HY68_9FIRM</name>
<feature type="transmembrane region" description="Helical" evidence="1">
    <location>
        <begin position="177"/>
        <end position="198"/>
    </location>
</feature>
<feature type="transmembrane region" description="Helical" evidence="1">
    <location>
        <begin position="73"/>
        <end position="92"/>
    </location>
</feature>
<dbReference type="OrthoDB" id="1971898at2"/>
<feature type="transmembrane region" description="Helical" evidence="1">
    <location>
        <begin position="20"/>
        <end position="41"/>
    </location>
</feature>
<keyword evidence="3" id="KW-1185">Reference proteome</keyword>
<sequence length="281" mass="31973">MFRKLLALNLKSMLKSREFFFSFLISLLIFLVPACIDAILLQGRDIATLAPAWCYFGAVNHITDVTLSDWTQVYFIFFFPFLASMAYSFCAFDDKQAGINMLIIERSGRDHYYKSQAIVTFVGGFLIVLIPELLSELAMMIAVPLQSIKITPYYPLEPDLLFRNVNFFRILCYNYPYLYYLIYNIIGGIFGGLIGLLSYSMSLHLKVNRFLVITLPGIIYLVLTLFLNIFALSAMSPNLLVVPPTNTEGIKLEYILIFGGGLILINFLAVWSKIHLAKDEL</sequence>
<keyword evidence="1" id="KW-1133">Transmembrane helix</keyword>
<keyword evidence="1" id="KW-0812">Transmembrane</keyword>
<protein>
    <submittedName>
        <fullName evidence="2">Uncharacterized protein</fullName>
    </submittedName>
</protein>
<dbReference type="EMBL" id="VWXL01000024">
    <property type="protein sequence ID" value="MVB10283.1"/>
    <property type="molecule type" value="Genomic_DNA"/>
</dbReference>
<feature type="transmembrane region" description="Helical" evidence="1">
    <location>
        <begin position="112"/>
        <end position="130"/>
    </location>
</feature>
<comment type="caution">
    <text evidence="2">The sequence shown here is derived from an EMBL/GenBank/DDBJ whole genome shotgun (WGS) entry which is preliminary data.</text>
</comment>